<sequence length="768" mass="86166">MSAGGAFGGNRGVRPVPPEKGIFPLDHMHECDLEKKDYINCLKSSGHKSEQCRLFSKKYLECRMEKKSLGSENRIKITTNAPYTPKFNANERGNNGLSKSNLSLGLLFTSYASSSWFSLRALSSTTSSAPSDETDGENGLPVAKAHGRELEFNRVNCLEWVLHESARSFSLVIQSLELAESGPELAMAWAGVDVHAWHKRIAYQVAVYALLKSAMEVEFLLSREHCNDPSLVRDILLPKINLVGEHIESQLNMRHPNLVQWFRMEEMPRIAGCFIPLLQKWFVEYAGSGVAGIILAISCCTAVEKLGSGRVSSPQVTWSIEDVFVELMNLSHSLVSVDKLHHLAIEAGFEEEFLSYFGTKVLPKKRIQEVEFWIGLAQKKLSVAFHRESVNSGLETFHGKVEENTLATLGLFAFLGRRTRLFLSRMGIKDLDEQLKDFLSYLECGSLFIYPEFSSLSVYQFFMEVVIYEIGWLDFYAEFPCINNQERRRSKHHAIQAEKEIILSTVFTVCYDVFSGFAHFSNSTQQPINSNLLAFLLRSQSLLTVCLEDYWAAYDRAGELLKIAERGALGPTLTLGTKGTIIVEAQQSSTDLMTTECQENIAQLGSDLRKWQATSSAGLDVISLAEASCAAESKSLHESLLRKSTIQLISTSTDIWMGSQLLFIDIMVSLDLLLKQLHGQNITKREREKIRRTVSDIASLIPVTILMLLPVSVVGHAAMFAAIKKYMPFLIPSPYSPERLDVVKQLKRTKKMEVHTWSNLEDASSRVL</sequence>
<proteinExistence type="predicted"/>
<dbReference type="EMBL" id="JBBPBK010000056">
    <property type="protein sequence ID" value="KAK9266800.1"/>
    <property type="molecule type" value="Genomic_DNA"/>
</dbReference>
<dbReference type="PANTHER" id="PTHR14009">
    <property type="entry name" value="LEUCINE ZIPPER-EF-HAND CONTAINING TRANSMEMBRANE PROTEIN"/>
    <property type="match status" value="1"/>
</dbReference>
<dbReference type="InterPro" id="IPR044202">
    <property type="entry name" value="LETM1/MDM38-like"/>
</dbReference>
<feature type="transmembrane region" description="Helical" evidence="1">
    <location>
        <begin position="694"/>
        <end position="723"/>
    </location>
</feature>
<evidence type="ECO:0008006" key="4">
    <source>
        <dbReference type="Google" id="ProtNLM"/>
    </source>
</evidence>
<accession>A0AAP0N552</accession>
<dbReference type="AlphaFoldDB" id="A0AAP0N552"/>
<gene>
    <name evidence="2" type="ORF">L1049_025273</name>
</gene>
<dbReference type="GO" id="GO:0030003">
    <property type="term" value="P:intracellular monoatomic cation homeostasis"/>
    <property type="evidence" value="ECO:0007669"/>
    <property type="project" value="TreeGrafter"/>
</dbReference>
<evidence type="ECO:0000313" key="3">
    <source>
        <dbReference type="Proteomes" id="UP001415857"/>
    </source>
</evidence>
<dbReference type="Proteomes" id="UP001415857">
    <property type="component" value="Unassembled WGS sequence"/>
</dbReference>
<keyword evidence="1" id="KW-1133">Transmembrane helix</keyword>
<dbReference type="PROSITE" id="PS51808">
    <property type="entry name" value="CHCH"/>
    <property type="match status" value="1"/>
</dbReference>
<comment type="caution">
    <text evidence="2">The sequence shown here is derived from an EMBL/GenBank/DDBJ whole genome shotgun (WGS) entry which is preliminary data.</text>
</comment>
<keyword evidence="1" id="KW-0472">Membrane</keyword>
<evidence type="ECO:0000313" key="2">
    <source>
        <dbReference type="EMBL" id="KAK9266800.1"/>
    </source>
</evidence>
<keyword evidence="3" id="KW-1185">Reference proteome</keyword>
<dbReference type="PANTHER" id="PTHR14009:SF34">
    <property type="entry name" value="LETM1 RBD DOMAIN-CONTAINING PROTEIN"/>
    <property type="match status" value="1"/>
</dbReference>
<protein>
    <recommendedName>
        <fullName evidence="4">LETM1-like protein</fullName>
    </recommendedName>
</protein>
<keyword evidence="1" id="KW-0812">Transmembrane</keyword>
<reference evidence="2 3" key="1">
    <citation type="journal article" date="2024" name="Plant J.">
        <title>Genome sequences and population genomics reveal climatic adaptation and genomic divergence between two closely related sweetgum species.</title>
        <authorList>
            <person name="Xu W.Q."/>
            <person name="Ren C.Q."/>
            <person name="Zhang X.Y."/>
            <person name="Comes H.P."/>
            <person name="Liu X.H."/>
            <person name="Li Y.G."/>
            <person name="Kettle C.J."/>
            <person name="Jalonen R."/>
            <person name="Gaisberger H."/>
            <person name="Ma Y.Z."/>
            <person name="Qiu Y.X."/>
        </authorList>
    </citation>
    <scope>NUCLEOTIDE SEQUENCE [LARGE SCALE GENOMIC DNA]</scope>
    <source>
        <strain evidence="2">Hangzhou</strain>
    </source>
</reference>
<name>A0AAP0N552_LIQFO</name>
<dbReference type="GO" id="GO:0005743">
    <property type="term" value="C:mitochondrial inner membrane"/>
    <property type="evidence" value="ECO:0007669"/>
    <property type="project" value="InterPro"/>
</dbReference>
<organism evidence="2 3">
    <name type="scientific">Liquidambar formosana</name>
    <name type="common">Formosan gum</name>
    <dbReference type="NCBI Taxonomy" id="63359"/>
    <lineage>
        <taxon>Eukaryota</taxon>
        <taxon>Viridiplantae</taxon>
        <taxon>Streptophyta</taxon>
        <taxon>Embryophyta</taxon>
        <taxon>Tracheophyta</taxon>
        <taxon>Spermatophyta</taxon>
        <taxon>Magnoliopsida</taxon>
        <taxon>eudicotyledons</taxon>
        <taxon>Gunneridae</taxon>
        <taxon>Pentapetalae</taxon>
        <taxon>Saxifragales</taxon>
        <taxon>Altingiaceae</taxon>
        <taxon>Liquidambar</taxon>
    </lineage>
</organism>
<evidence type="ECO:0000256" key="1">
    <source>
        <dbReference type="SAM" id="Phobius"/>
    </source>
</evidence>